<accession>A0A166AZR9</accession>
<dbReference type="AlphaFoldDB" id="A0A166AZR9"/>
<name>A0A166AZR9_9AGAM</name>
<protein>
    <submittedName>
        <fullName evidence="1">Uncharacterized protein</fullName>
    </submittedName>
</protein>
<reference evidence="1 2" key="1">
    <citation type="journal article" date="2016" name="Mol. Biol. Evol.">
        <title>Comparative Genomics of Early-Diverging Mushroom-Forming Fungi Provides Insights into the Origins of Lignocellulose Decay Capabilities.</title>
        <authorList>
            <person name="Nagy L.G."/>
            <person name="Riley R."/>
            <person name="Tritt A."/>
            <person name="Adam C."/>
            <person name="Daum C."/>
            <person name="Floudas D."/>
            <person name="Sun H."/>
            <person name="Yadav J.S."/>
            <person name="Pangilinan J."/>
            <person name="Larsson K.H."/>
            <person name="Matsuura K."/>
            <person name="Barry K."/>
            <person name="Labutti K."/>
            <person name="Kuo R."/>
            <person name="Ohm R.A."/>
            <person name="Bhattacharya S.S."/>
            <person name="Shirouzu T."/>
            <person name="Yoshinaga Y."/>
            <person name="Martin F.M."/>
            <person name="Grigoriev I.V."/>
            <person name="Hibbett D.S."/>
        </authorList>
    </citation>
    <scope>NUCLEOTIDE SEQUENCE [LARGE SCALE GENOMIC DNA]</scope>
    <source>
        <strain evidence="1 2">HHB10207 ss-3</strain>
    </source>
</reference>
<evidence type="ECO:0000313" key="1">
    <source>
        <dbReference type="EMBL" id="KZT35860.1"/>
    </source>
</evidence>
<keyword evidence="2" id="KW-1185">Reference proteome</keyword>
<sequence>MRTLHLHGRSRRYLSISSRALFEGTFRRLSDLAMNQSRALIILSRQKQPRYTVAEVCQHNCESERKADGMKGQNKLVILRIYQSAEQGRRYAIAMQRSLYNFMPVEILISMNPALSPALQPQNRGVSSTRRYCQYSISQAPCPSTTLACIGFS</sequence>
<gene>
    <name evidence="1" type="ORF">SISSUDRAFT_1050717</name>
</gene>
<dbReference type="EMBL" id="KV428125">
    <property type="protein sequence ID" value="KZT35860.1"/>
    <property type="molecule type" value="Genomic_DNA"/>
</dbReference>
<dbReference type="Proteomes" id="UP000076798">
    <property type="component" value="Unassembled WGS sequence"/>
</dbReference>
<proteinExistence type="predicted"/>
<organism evidence="1 2">
    <name type="scientific">Sistotremastrum suecicum HHB10207 ss-3</name>
    <dbReference type="NCBI Taxonomy" id="1314776"/>
    <lineage>
        <taxon>Eukaryota</taxon>
        <taxon>Fungi</taxon>
        <taxon>Dikarya</taxon>
        <taxon>Basidiomycota</taxon>
        <taxon>Agaricomycotina</taxon>
        <taxon>Agaricomycetes</taxon>
        <taxon>Sistotremastrales</taxon>
        <taxon>Sistotremastraceae</taxon>
        <taxon>Sistotremastrum</taxon>
    </lineage>
</organism>
<evidence type="ECO:0000313" key="2">
    <source>
        <dbReference type="Proteomes" id="UP000076798"/>
    </source>
</evidence>